<dbReference type="PhylomeDB" id="A0A0G4EKC0"/>
<evidence type="ECO:0000313" key="3">
    <source>
        <dbReference type="Proteomes" id="UP000041254"/>
    </source>
</evidence>
<dbReference type="VEuPathDB" id="CryptoDB:Vbra_12127"/>
<name>A0A0G4EKC0_VITBC</name>
<evidence type="ECO:0000313" key="2">
    <source>
        <dbReference type="EMBL" id="CEL96978.1"/>
    </source>
</evidence>
<organism evidence="2 3">
    <name type="scientific">Vitrella brassicaformis (strain CCMP3155)</name>
    <dbReference type="NCBI Taxonomy" id="1169540"/>
    <lineage>
        <taxon>Eukaryota</taxon>
        <taxon>Sar</taxon>
        <taxon>Alveolata</taxon>
        <taxon>Colpodellida</taxon>
        <taxon>Vitrellaceae</taxon>
        <taxon>Vitrella</taxon>
    </lineage>
</organism>
<dbReference type="Proteomes" id="UP000041254">
    <property type="component" value="Unassembled WGS sequence"/>
</dbReference>
<sequence>MASSLSVECVHHLLGFVDCGKTLTVCERVATLWRQAIHLADQQLWRHMCDRHNIWQTGTRSRGRLPWKTLYKQRLCLECCQPAAVILNGEKRSLFPTFPLCYACLKTNPKNKDSFPRVNRNLHGTDDLLHFKLVLENYQNDIVTERKQKAKKRAAAAAVAGGGGAGRGGGVTRGRGGRGRGRGGGGTYITWRV</sequence>
<evidence type="ECO:0000256" key="1">
    <source>
        <dbReference type="SAM" id="MobiDB-lite"/>
    </source>
</evidence>
<feature type="compositionally biased region" description="Gly residues" evidence="1">
    <location>
        <begin position="162"/>
        <end position="174"/>
    </location>
</feature>
<dbReference type="SUPFAM" id="SSF81383">
    <property type="entry name" value="F-box domain"/>
    <property type="match status" value="1"/>
</dbReference>
<dbReference type="Gene3D" id="1.20.1280.50">
    <property type="match status" value="1"/>
</dbReference>
<dbReference type="InParanoid" id="A0A0G4EKC0"/>
<keyword evidence="3" id="KW-1185">Reference proteome</keyword>
<reference evidence="2 3" key="1">
    <citation type="submission" date="2014-11" db="EMBL/GenBank/DDBJ databases">
        <authorList>
            <person name="Zhu J."/>
            <person name="Qi W."/>
            <person name="Song R."/>
        </authorList>
    </citation>
    <scope>NUCLEOTIDE SEQUENCE [LARGE SCALE GENOMIC DNA]</scope>
</reference>
<dbReference type="AlphaFoldDB" id="A0A0G4EKC0"/>
<gene>
    <name evidence="2" type="ORF">Vbra_12127</name>
</gene>
<feature type="region of interest" description="Disordered" evidence="1">
    <location>
        <begin position="162"/>
        <end position="184"/>
    </location>
</feature>
<protein>
    <recommendedName>
        <fullName evidence="4">F-box domain-containing protein</fullName>
    </recommendedName>
</protein>
<proteinExistence type="predicted"/>
<dbReference type="EMBL" id="CDMY01000251">
    <property type="protein sequence ID" value="CEL96978.1"/>
    <property type="molecule type" value="Genomic_DNA"/>
</dbReference>
<dbReference type="InterPro" id="IPR036047">
    <property type="entry name" value="F-box-like_dom_sf"/>
</dbReference>
<evidence type="ECO:0008006" key="4">
    <source>
        <dbReference type="Google" id="ProtNLM"/>
    </source>
</evidence>
<accession>A0A0G4EKC0</accession>